<evidence type="ECO:0000313" key="2">
    <source>
        <dbReference type="EMBL" id="CAB5222331.1"/>
    </source>
</evidence>
<feature type="region of interest" description="Disordered" evidence="1">
    <location>
        <begin position="76"/>
        <end position="100"/>
    </location>
</feature>
<proteinExistence type="predicted"/>
<feature type="compositionally biased region" description="Polar residues" evidence="1">
    <location>
        <begin position="85"/>
        <end position="100"/>
    </location>
</feature>
<organism evidence="2">
    <name type="scientific">uncultured Caudovirales phage</name>
    <dbReference type="NCBI Taxonomy" id="2100421"/>
    <lineage>
        <taxon>Viruses</taxon>
        <taxon>Duplodnaviria</taxon>
        <taxon>Heunggongvirae</taxon>
        <taxon>Uroviricota</taxon>
        <taxon>Caudoviricetes</taxon>
        <taxon>Peduoviridae</taxon>
        <taxon>Maltschvirus</taxon>
        <taxon>Maltschvirus maltsch</taxon>
    </lineage>
</organism>
<accession>A0A6J7WWJ6</accession>
<evidence type="ECO:0000256" key="1">
    <source>
        <dbReference type="SAM" id="MobiDB-lite"/>
    </source>
</evidence>
<name>A0A6J7WWJ6_9CAUD</name>
<gene>
    <name evidence="2" type="ORF">UFOVP361_131</name>
</gene>
<dbReference type="EMBL" id="LR798301">
    <property type="protein sequence ID" value="CAB5222331.1"/>
    <property type="molecule type" value="Genomic_DNA"/>
</dbReference>
<sequence length="100" mass="11644">MSIDTIETWYEVNREKLDDLLAVERFAWYLEDTAKDHDESGQRYTAQDYRDAGETIRTLVDIVLAQLEQVRNLKARTTRDEGTQEAPTYTDPTTGLITWD</sequence>
<reference evidence="2" key="1">
    <citation type="submission" date="2020-05" db="EMBL/GenBank/DDBJ databases">
        <authorList>
            <person name="Chiriac C."/>
            <person name="Salcher M."/>
            <person name="Ghai R."/>
            <person name="Kavagutti S V."/>
        </authorList>
    </citation>
    <scope>NUCLEOTIDE SEQUENCE</scope>
</reference>
<protein>
    <submittedName>
        <fullName evidence="2">Uncharacterized protein</fullName>
    </submittedName>
</protein>